<keyword evidence="3" id="KW-1185">Reference proteome</keyword>
<accession>A0A2I1HFL4</accession>
<gene>
    <name evidence="2" type="ORF">RhiirA4_478895</name>
</gene>
<name>A0A2I1HFL4_9GLOM</name>
<dbReference type="Proteomes" id="UP000234323">
    <property type="component" value="Unassembled WGS sequence"/>
</dbReference>
<feature type="region of interest" description="Disordered" evidence="1">
    <location>
        <begin position="37"/>
        <end position="58"/>
    </location>
</feature>
<proteinExistence type="predicted"/>
<protein>
    <submittedName>
        <fullName evidence="2">Uncharacterized protein</fullName>
    </submittedName>
</protein>
<evidence type="ECO:0000313" key="2">
    <source>
        <dbReference type="EMBL" id="PKY57676.1"/>
    </source>
</evidence>
<dbReference type="EMBL" id="LLXI01002644">
    <property type="protein sequence ID" value="PKY57676.1"/>
    <property type="molecule type" value="Genomic_DNA"/>
</dbReference>
<organism evidence="2 3">
    <name type="scientific">Rhizophagus irregularis</name>
    <dbReference type="NCBI Taxonomy" id="588596"/>
    <lineage>
        <taxon>Eukaryota</taxon>
        <taxon>Fungi</taxon>
        <taxon>Fungi incertae sedis</taxon>
        <taxon>Mucoromycota</taxon>
        <taxon>Glomeromycotina</taxon>
        <taxon>Glomeromycetes</taxon>
        <taxon>Glomerales</taxon>
        <taxon>Glomeraceae</taxon>
        <taxon>Rhizophagus</taxon>
    </lineage>
</organism>
<evidence type="ECO:0000256" key="1">
    <source>
        <dbReference type="SAM" id="MobiDB-lite"/>
    </source>
</evidence>
<evidence type="ECO:0000313" key="3">
    <source>
        <dbReference type="Proteomes" id="UP000234323"/>
    </source>
</evidence>
<feature type="compositionally biased region" description="Acidic residues" evidence="1">
    <location>
        <begin position="45"/>
        <end position="56"/>
    </location>
</feature>
<comment type="caution">
    <text evidence="2">The sequence shown here is derived from an EMBL/GenBank/DDBJ whole genome shotgun (WGS) entry which is preliminary data.</text>
</comment>
<sequence length="74" mass="9073">MNKQKRNNFNNISLKSKRARHNRIIEIEDDIEFEKERDINNETENTNEVEDNETEDNEQKIMKKWKILEKGMQH</sequence>
<dbReference type="AlphaFoldDB" id="A0A2I1HFL4"/>
<reference evidence="2 3" key="1">
    <citation type="submission" date="2015-10" db="EMBL/GenBank/DDBJ databases">
        <title>Genome analyses suggest a sexual origin of heterokaryosis in a supposedly ancient asexual fungus.</title>
        <authorList>
            <person name="Ropars J."/>
            <person name="Sedzielewska K."/>
            <person name="Noel J."/>
            <person name="Charron P."/>
            <person name="Farinelli L."/>
            <person name="Marton T."/>
            <person name="Kruger M."/>
            <person name="Pelin A."/>
            <person name="Brachmann A."/>
            <person name="Corradi N."/>
        </authorList>
    </citation>
    <scope>NUCLEOTIDE SEQUENCE [LARGE SCALE GENOMIC DNA]</scope>
    <source>
        <strain evidence="2 3">A4</strain>
    </source>
</reference>